<evidence type="ECO:0000256" key="1">
    <source>
        <dbReference type="SAM" id="MobiDB-lite"/>
    </source>
</evidence>
<evidence type="ECO:0000313" key="2">
    <source>
        <dbReference type="EMBL" id="BAA20033.1"/>
    </source>
</evidence>
<name>O42055_9ALPH</name>
<accession>O42055</accession>
<gene>
    <name evidence="2" type="primary">ORF 1-1</name>
</gene>
<organism evidence="2">
    <name type="scientific">Equid alphaherpesvirus 1</name>
    <name type="common">Equine herpesvirus 1</name>
    <dbReference type="NCBI Taxonomy" id="10326"/>
    <lineage>
        <taxon>Viruses</taxon>
        <taxon>Duplodnaviria</taxon>
        <taxon>Heunggongvirae</taxon>
        <taxon>Peploviricota</taxon>
        <taxon>Herviviricetes</taxon>
        <taxon>Herpesvirales</taxon>
        <taxon>Orthoherpesviridae</taxon>
        <taxon>Alphaherpesvirinae</taxon>
        <taxon>Varicellovirus</taxon>
        <taxon>Varicellovirus equidalpha1</taxon>
    </lineage>
</organism>
<dbReference type="EMBL" id="D88590">
    <property type="protein sequence ID" value="BAA20033.1"/>
    <property type="molecule type" value="Genomic_DNA"/>
</dbReference>
<sequence length="59" mass="6159">MCPPPPNGARRASLGCAPPLNSRPISPRSQRGAQPTRFPNSLGFPSFFPLGSSLLALGI</sequence>
<feature type="compositionally biased region" description="Polar residues" evidence="1">
    <location>
        <begin position="23"/>
        <end position="39"/>
    </location>
</feature>
<feature type="region of interest" description="Disordered" evidence="1">
    <location>
        <begin position="1"/>
        <end position="43"/>
    </location>
</feature>
<dbReference type="EMBL" id="D88590">
    <property type="protein sequence ID" value="BAA20032.1"/>
    <property type="molecule type" value="Genomic_DNA"/>
</dbReference>
<protein>
    <submittedName>
        <fullName evidence="2">ORF 1-1 protein</fullName>
    </submittedName>
</protein>
<reference evidence="2" key="1">
    <citation type="journal article" date="1996" name="J. Equine Sci.">
        <title>Nucleotide sequences of open reading frames 1, 24 and 71 of an attenuated equine herpesvirus-1.</title>
        <authorList>
            <person name="Kirisawa R."/>
            <person name="Kobayashi T."/>
            <person name="Kawakami Y."/>
            <person name="Iwai H."/>
        </authorList>
    </citation>
    <scope>NUCLEOTIDE SEQUENCE</scope>
    <source>
        <strain evidence="2">BK343</strain>
    </source>
</reference>
<proteinExistence type="predicted"/>